<dbReference type="Pfam" id="PF14230">
    <property type="entry name" value="DUF4333"/>
    <property type="match status" value="1"/>
</dbReference>
<reference evidence="2 3" key="1">
    <citation type="submission" date="2013-12" db="EMBL/GenBank/DDBJ databases">
        <authorList>
            <person name="Zelazny A."/>
            <person name="Olivier K."/>
            <person name="Holland S."/>
            <person name="Lenaerts A."/>
            <person name="Ordway D."/>
            <person name="DeGroote M.A."/>
            <person name="Parker T."/>
            <person name="Sizemore C."/>
            <person name="Tallon L.J."/>
            <person name="Sadzewicz L.K."/>
            <person name="Sengamalay N."/>
            <person name="Fraser C.M."/>
            <person name="Hine E."/>
            <person name="Shefchek K.A."/>
            <person name="Das S.P."/>
            <person name="Tettelin H."/>
        </authorList>
    </citation>
    <scope>NUCLEOTIDE SEQUENCE [LARGE SCALE GENOMIC DNA]</scope>
    <source>
        <strain evidence="2 3">1513</strain>
    </source>
</reference>
<evidence type="ECO:0000313" key="3">
    <source>
        <dbReference type="Proteomes" id="UP000023351"/>
    </source>
</evidence>
<protein>
    <recommendedName>
        <fullName evidence="1">DUF4333 domain-containing protein</fullName>
    </recommendedName>
</protein>
<evidence type="ECO:0000259" key="1">
    <source>
        <dbReference type="Pfam" id="PF14230"/>
    </source>
</evidence>
<evidence type="ECO:0000313" key="2">
    <source>
        <dbReference type="EMBL" id="EUA70416.1"/>
    </source>
</evidence>
<dbReference type="InterPro" id="IPR025637">
    <property type="entry name" value="DUF4333"/>
</dbReference>
<proteinExistence type="predicted"/>
<dbReference type="PATRIC" id="fig|1299321.3.peg.1762"/>
<dbReference type="EMBL" id="JAOJ01000002">
    <property type="protein sequence ID" value="EUA70416.1"/>
    <property type="molecule type" value="Genomic_DNA"/>
</dbReference>
<sequence>MSKRDLEGGVGRVLTRWDVNYKSVKCDGDLPAKVGKEQTCWAYMDDGSNLKMVGVTTKVDGDDIRYDVEVDGKAAQRLHRTAPA</sequence>
<name>X8DQU3_9MYCO</name>
<dbReference type="AlphaFoldDB" id="X8DQU3"/>
<gene>
    <name evidence="2" type="ORF">I540_1832</name>
</gene>
<dbReference type="Proteomes" id="UP000023351">
    <property type="component" value="Unassembled WGS sequence"/>
</dbReference>
<accession>X8DQU3</accession>
<feature type="domain" description="DUF4333" evidence="1">
    <location>
        <begin position="2"/>
        <end position="60"/>
    </location>
</feature>
<organism evidence="2 3">
    <name type="scientific">Mycobacteroides abscessus subsp. bolletii 1513</name>
    <dbReference type="NCBI Taxonomy" id="1299321"/>
    <lineage>
        <taxon>Bacteria</taxon>
        <taxon>Bacillati</taxon>
        <taxon>Actinomycetota</taxon>
        <taxon>Actinomycetes</taxon>
        <taxon>Mycobacteriales</taxon>
        <taxon>Mycobacteriaceae</taxon>
        <taxon>Mycobacteroides</taxon>
        <taxon>Mycobacteroides abscessus</taxon>
    </lineage>
</organism>
<comment type="caution">
    <text evidence="2">The sequence shown here is derived from an EMBL/GenBank/DDBJ whole genome shotgun (WGS) entry which is preliminary data.</text>
</comment>